<organism evidence="2 3">
    <name type="scientific">Romanomermis culicivorax</name>
    <name type="common">Nematode worm</name>
    <dbReference type="NCBI Taxonomy" id="13658"/>
    <lineage>
        <taxon>Eukaryota</taxon>
        <taxon>Metazoa</taxon>
        <taxon>Ecdysozoa</taxon>
        <taxon>Nematoda</taxon>
        <taxon>Enoplea</taxon>
        <taxon>Dorylaimia</taxon>
        <taxon>Mermithida</taxon>
        <taxon>Mermithoidea</taxon>
        <taxon>Mermithidae</taxon>
        <taxon>Romanomermis</taxon>
    </lineage>
</organism>
<proteinExistence type="predicted"/>
<reference evidence="3" key="1">
    <citation type="submission" date="2022-11" db="UniProtKB">
        <authorList>
            <consortium name="WormBaseParasite"/>
        </authorList>
    </citation>
    <scope>IDENTIFICATION</scope>
</reference>
<dbReference type="InterPro" id="IPR011989">
    <property type="entry name" value="ARM-like"/>
</dbReference>
<evidence type="ECO:0000313" key="3">
    <source>
        <dbReference type="WBParaSite" id="nRc.2.0.1.t38593-RA"/>
    </source>
</evidence>
<evidence type="ECO:0000313" key="2">
    <source>
        <dbReference type="Proteomes" id="UP000887565"/>
    </source>
</evidence>
<evidence type="ECO:0000256" key="1">
    <source>
        <dbReference type="SAM" id="Phobius"/>
    </source>
</evidence>
<dbReference type="GO" id="GO:0005847">
    <property type="term" value="C:mRNA cleavage and polyadenylation specificity factor complex"/>
    <property type="evidence" value="ECO:0007669"/>
    <property type="project" value="TreeGrafter"/>
</dbReference>
<keyword evidence="1" id="KW-0812">Transmembrane</keyword>
<dbReference type="WBParaSite" id="nRc.2.0.1.t38593-RA">
    <property type="protein sequence ID" value="nRc.2.0.1.t38593-RA"/>
    <property type="gene ID" value="nRc.2.0.1.g38593"/>
</dbReference>
<sequence length="125" mass="14512">MLVNNNSGKQPFVLWPRAEFPGRRDPKSYFDTPTIKGNTKFYNFFNNLLLSVDACVAIVVVALLNQACTSRDVFSKLEKLRKVQELILYRDITLLDNFLEEVFNFQRDSSPDVQKFLLGFIELAW</sequence>
<dbReference type="PANTHER" id="PTHR15245">
    <property type="entry name" value="SYMPLEKIN-RELATED"/>
    <property type="match status" value="1"/>
</dbReference>
<protein>
    <submittedName>
        <fullName evidence="3">Uncharacterized protein</fullName>
    </submittedName>
</protein>
<dbReference type="Proteomes" id="UP000887565">
    <property type="component" value="Unplaced"/>
</dbReference>
<dbReference type="AlphaFoldDB" id="A0A915KKP2"/>
<feature type="transmembrane region" description="Helical" evidence="1">
    <location>
        <begin position="44"/>
        <end position="64"/>
    </location>
</feature>
<keyword evidence="1" id="KW-1133">Transmembrane helix</keyword>
<dbReference type="InterPro" id="IPR021850">
    <property type="entry name" value="Symplekin/Pta1"/>
</dbReference>
<dbReference type="PANTHER" id="PTHR15245:SF20">
    <property type="entry name" value="SYMPLEKIN"/>
    <property type="match status" value="1"/>
</dbReference>
<dbReference type="Gene3D" id="1.25.10.10">
    <property type="entry name" value="Leucine-rich Repeat Variant"/>
    <property type="match status" value="1"/>
</dbReference>
<accession>A0A915KKP2</accession>
<keyword evidence="2" id="KW-1185">Reference proteome</keyword>
<name>A0A915KKP2_ROMCU</name>
<keyword evidence="1" id="KW-0472">Membrane</keyword>